<proteinExistence type="predicted"/>
<sequence length="231" mass="23951">MTDASPLQCGPSAVVLDEFKLVAADDGGSGTTAAAAATPSSSAPLMAPLSFRARFHSSRDAAAATVAPEDAGTALFIGIDFVADVASERRTLALLPTTAVQRTAEPQHAVAGKSGAWLTVASAAIPAVSSSAPSEESGCRGSGSSTASHTPYFLSVHVADLSALASIHRKYLLQVSMMRIRLWVGEATGRGDVDTVATKTRALADWNVLWQVRCNPHNEAELLRTVLNPLA</sequence>
<dbReference type="Proteomes" id="UP001430356">
    <property type="component" value="Unassembled WGS sequence"/>
</dbReference>
<evidence type="ECO:0000313" key="1">
    <source>
        <dbReference type="EMBL" id="KAK7195307.1"/>
    </source>
</evidence>
<dbReference type="AlphaFoldDB" id="A0AAW0EP99"/>
<gene>
    <name evidence="1" type="ORF">NESM_000456500</name>
</gene>
<evidence type="ECO:0000313" key="2">
    <source>
        <dbReference type="Proteomes" id="UP001430356"/>
    </source>
</evidence>
<reference evidence="1 2" key="1">
    <citation type="journal article" date="2021" name="MBio">
        <title>A New Model Trypanosomatid, Novymonas esmeraldas: Genomic Perception of Its 'Candidatus Pandoraea novymonadis' Endosymbiont.</title>
        <authorList>
            <person name="Zakharova A."/>
            <person name="Saura A."/>
            <person name="Butenko A."/>
            <person name="Podesvova L."/>
            <person name="Warmusova S."/>
            <person name="Kostygov A.Y."/>
            <person name="Nenarokova A."/>
            <person name="Lukes J."/>
            <person name="Opperdoes F.R."/>
            <person name="Yurchenko V."/>
        </authorList>
    </citation>
    <scope>NUCLEOTIDE SEQUENCE [LARGE SCALE GENOMIC DNA]</scope>
    <source>
        <strain evidence="1 2">E262AT.01</strain>
    </source>
</reference>
<keyword evidence="2" id="KW-1185">Reference proteome</keyword>
<organism evidence="1 2">
    <name type="scientific">Novymonas esmeraldas</name>
    <dbReference type="NCBI Taxonomy" id="1808958"/>
    <lineage>
        <taxon>Eukaryota</taxon>
        <taxon>Discoba</taxon>
        <taxon>Euglenozoa</taxon>
        <taxon>Kinetoplastea</taxon>
        <taxon>Metakinetoplastina</taxon>
        <taxon>Trypanosomatida</taxon>
        <taxon>Trypanosomatidae</taxon>
        <taxon>Novymonas</taxon>
    </lineage>
</organism>
<dbReference type="EMBL" id="JAECZO010000051">
    <property type="protein sequence ID" value="KAK7195307.1"/>
    <property type="molecule type" value="Genomic_DNA"/>
</dbReference>
<accession>A0AAW0EP99</accession>
<comment type="caution">
    <text evidence="1">The sequence shown here is derived from an EMBL/GenBank/DDBJ whole genome shotgun (WGS) entry which is preliminary data.</text>
</comment>
<name>A0AAW0EP99_9TRYP</name>
<protein>
    <submittedName>
        <fullName evidence="1">Uncharacterized protein</fullName>
    </submittedName>
</protein>